<feature type="compositionally biased region" description="Basic and acidic residues" evidence="1">
    <location>
        <begin position="40"/>
        <end position="68"/>
    </location>
</feature>
<keyword evidence="3" id="KW-1185">Reference proteome</keyword>
<gene>
    <name evidence="2" type="ORF">DAPK24_010140</name>
</gene>
<comment type="caution">
    <text evidence="2">The sequence shown here is derived from an EMBL/GenBank/DDBJ whole genome shotgun (WGS) entry which is preliminary data.</text>
</comment>
<dbReference type="AlphaFoldDB" id="A0AAV5QZ03"/>
<organism evidence="2 3">
    <name type="scientific">Pichia kluyveri</name>
    <name type="common">Yeast</name>
    <dbReference type="NCBI Taxonomy" id="36015"/>
    <lineage>
        <taxon>Eukaryota</taxon>
        <taxon>Fungi</taxon>
        <taxon>Dikarya</taxon>
        <taxon>Ascomycota</taxon>
        <taxon>Saccharomycotina</taxon>
        <taxon>Pichiomycetes</taxon>
        <taxon>Pichiales</taxon>
        <taxon>Pichiaceae</taxon>
        <taxon>Pichia</taxon>
    </lineage>
</organism>
<protein>
    <submittedName>
        <fullName evidence="2">Uncharacterized protein</fullName>
    </submittedName>
</protein>
<evidence type="ECO:0000313" key="3">
    <source>
        <dbReference type="Proteomes" id="UP001378960"/>
    </source>
</evidence>
<proteinExistence type="predicted"/>
<evidence type="ECO:0000313" key="2">
    <source>
        <dbReference type="EMBL" id="GMM44439.1"/>
    </source>
</evidence>
<feature type="region of interest" description="Disordered" evidence="1">
    <location>
        <begin position="251"/>
        <end position="297"/>
    </location>
</feature>
<accession>A0AAV5QZ03</accession>
<reference evidence="2 3" key="1">
    <citation type="journal article" date="2023" name="Elife">
        <title>Identification of key yeast species and microbe-microbe interactions impacting larval growth of Drosophila in the wild.</title>
        <authorList>
            <person name="Mure A."/>
            <person name="Sugiura Y."/>
            <person name="Maeda R."/>
            <person name="Honda K."/>
            <person name="Sakurai N."/>
            <person name="Takahashi Y."/>
            <person name="Watada M."/>
            <person name="Katoh T."/>
            <person name="Gotoh A."/>
            <person name="Gotoh Y."/>
            <person name="Taniguchi I."/>
            <person name="Nakamura K."/>
            <person name="Hayashi T."/>
            <person name="Katayama T."/>
            <person name="Uemura T."/>
            <person name="Hattori Y."/>
        </authorList>
    </citation>
    <scope>NUCLEOTIDE SEQUENCE [LARGE SCALE GENOMIC DNA]</scope>
    <source>
        <strain evidence="2 3">PK-24</strain>
    </source>
</reference>
<evidence type="ECO:0000256" key="1">
    <source>
        <dbReference type="SAM" id="MobiDB-lite"/>
    </source>
</evidence>
<name>A0AAV5QZ03_PICKL</name>
<dbReference type="Proteomes" id="UP001378960">
    <property type="component" value="Unassembled WGS sequence"/>
</dbReference>
<sequence>MDLSKLTNPEDTVSLDDATKVINGNNVEINKDGNVNVENDDNKKDRNEDEEVNSDRPIENEGKETQVRSTSDYRRLYNYLLEKYRNAVRSTKVLEEFELYLKNLSKYQQLRNNMLIDTLKYLNDHETLDPIDPTNTEKLTGKMKGIEKNDSRFSDLILKLRKLEATEDKSNPKNNINSFNDIVGINDALSSDLSILENNAFPDLYAGNFDLLELVKKNPCFTTEITSLTELNEQIRKEKVETIKRIELEHTHLPRKRKKVQSNSATPQPNDDIILKGNDNTDEVPNKRVKVESQLSV</sequence>
<dbReference type="EMBL" id="BTGB01000001">
    <property type="protein sequence ID" value="GMM44439.1"/>
    <property type="molecule type" value="Genomic_DNA"/>
</dbReference>
<feature type="region of interest" description="Disordered" evidence="1">
    <location>
        <begin position="29"/>
        <end position="68"/>
    </location>
</feature>